<dbReference type="Pfam" id="PF12671">
    <property type="entry name" value="Amidase_6"/>
    <property type="match status" value="1"/>
</dbReference>
<organism evidence="2 3">
    <name type="scientific">Clostridium estertheticum</name>
    <dbReference type="NCBI Taxonomy" id="238834"/>
    <lineage>
        <taxon>Bacteria</taxon>
        <taxon>Bacillati</taxon>
        <taxon>Bacillota</taxon>
        <taxon>Clostridia</taxon>
        <taxon>Eubacteriales</taxon>
        <taxon>Clostridiaceae</taxon>
        <taxon>Clostridium</taxon>
    </lineage>
</organism>
<name>A0AA47EMT6_9CLOT</name>
<proteinExistence type="predicted"/>
<dbReference type="InterPro" id="IPR024301">
    <property type="entry name" value="Amidase_6"/>
</dbReference>
<accession>A0AA47EMT6</accession>
<evidence type="ECO:0000313" key="3">
    <source>
        <dbReference type="Proteomes" id="UP001164733"/>
    </source>
</evidence>
<dbReference type="Proteomes" id="UP001164733">
    <property type="component" value="Chromosome"/>
</dbReference>
<gene>
    <name evidence="2" type="ORF">LL038_14420</name>
</gene>
<dbReference type="EMBL" id="CP086239">
    <property type="protein sequence ID" value="WAG63118.1"/>
    <property type="molecule type" value="Genomic_DNA"/>
</dbReference>
<protein>
    <submittedName>
        <fullName evidence="2">Amidase domain-containing protein</fullName>
    </submittedName>
</protein>
<sequence>MNANSFAQYWKGRGRSYTPLSNVSYLTNNGNFKVLLYDKCNIGDVLAIAHANGEVHHMMFISGKQCISGVYHLLVCGHTNERKDAKLFDLLPGIIADLDDINEKIMIINM</sequence>
<evidence type="ECO:0000313" key="2">
    <source>
        <dbReference type="EMBL" id="WAG63118.1"/>
    </source>
</evidence>
<dbReference type="RefSeq" id="WP_216122174.1">
    <property type="nucleotide sequence ID" value="NZ_CP086239.1"/>
</dbReference>
<evidence type="ECO:0000259" key="1">
    <source>
        <dbReference type="Pfam" id="PF12671"/>
    </source>
</evidence>
<reference evidence="2" key="1">
    <citation type="submission" date="2021-11" db="EMBL/GenBank/DDBJ databases">
        <title>Clostridia strains as spoilage organisms.</title>
        <authorList>
            <person name="Wambui J."/>
            <person name="Stevens M.J.A."/>
            <person name="Stephan R."/>
        </authorList>
    </citation>
    <scope>NUCLEOTIDE SEQUENCE</scope>
    <source>
        <strain evidence="2">CF009</strain>
    </source>
</reference>
<dbReference type="AlphaFoldDB" id="A0AA47EMT6"/>
<feature type="domain" description="Putative amidase" evidence="1">
    <location>
        <begin position="2"/>
        <end position="86"/>
    </location>
</feature>